<dbReference type="STRING" id="1802695.A3A13_04335"/>
<reference evidence="5 6" key="1">
    <citation type="journal article" date="2016" name="Nat. Commun.">
        <title>Thousands of microbial genomes shed light on interconnected biogeochemical processes in an aquifer system.</title>
        <authorList>
            <person name="Anantharaman K."/>
            <person name="Brown C.T."/>
            <person name="Hug L.A."/>
            <person name="Sharon I."/>
            <person name="Castelle C.J."/>
            <person name="Probst A.J."/>
            <person name="Thomas B.C."/>
            <person name="Singh A."/>
            <person name="Wilkins M.J."/>
            <person name="Karaoz U."/>
            <person name="Brodie E.L."/>
            <person name="Williams K.H."/>
            <person name="Hubbard S.S."/>
            <person name="Banfield J.F."/>
        </authorList>
    </citation>
    <scope>NUCLEOTIDE SEQUENCE [LARGE SCALE GENOMIC DNA]</scope>
</reference>
<protein>
    <recommendedName>
        <fullName evidence="4">Glycosyltransferase 2-like domain-containing protein</fullName>
    </recommendedName>
</protein>
<evidence type="ECO:0000256" key="3">
    <source>
        <dbReference type="ARBA" id="ARBA00022679"/>
    </source>
</evidence>
<dbReference type="PANTHER" id="PTHR43179">
    <property type="entry name" value="RHAMNOSYLTRANSFERASE WBBL"/>
    <property type="match status" value="1"/>
</dbReference>
<organism evidence="5 6">
    <name type="scientific">Candidatus Yanofskybacteria bacterium RIFCSPLOWO2_01_FULL_43_22</name>
    <dbReference type="NCBI Taxonomy" id="1802695"/>
    <lineage>
        <taxon>Bacteria</taxon>
        <taxon>Candidatus Yanofskyibacteriota</taxon>
    </lineage>
</organism>
<keyword evidence="3" id="KW-0808">Transferase</keyword>
<dbReference type="Gene3D" id="3.90.550.10">
    <property type="entry name" value="Spore Coat Polysaccharide Biosynthesis Protein SpsA, Chain A"/>
    <property type="match status" value="1"/>
</dbReference>
<dbReference type="Pfam" id="PF00535">
    <property type="entry name" value="Glycos_transf_2"/>
    <property type="match status" value="1"/>
</dbReference>
<evidence type="ECO:0000256" key="1">
    <source>
        <dbReference type="ARBA" id="ARBA00006739"/>
    </source>
</evidence>
<dbReference type="CDD" id="cd04186">
    <property type="entry name" value="GT_2_like_c"/>
    <property type="match status" value="1"/>
</dbReference>
<sequence>MRIGIVTLNFNNSKETLELLRSLIDQTDFDFETIVVDNASEESDFINLQTNISTSQVDYPQVKVVRNRENLGFSEGNNVGIRQTLKNGSDWVVLLNNDTWVERDFVERLRAVLSAKNGVVGIPLTEESQIAYCGKIQWLKPTLIHMTDLRCRSVDKSQVYAIGGAMAVHKDIFEKISLLDEKYFLYFEDADFSVQARKAGFDISIAENLSVHHRVSSTTKKLGSSLLLRYHFRNALYFNLKNGPWYIKLLVWPWSLVIVIKQLSKMAIKHDIEQSKAILLGVVDFYKNKMGQVVDF</sequence>
<dbReference type="SUPFAM" id="SSF53448">
    <property type="entry name" value="Nucleotide-diphospho-sugar transferases"/>
    <property type="match status" value="1"/>
</dbReference>
<name>A0A1F8GE47_9BACT</name>
<comment type="similarity">
    <text evidence="1">Belongs to the glycosyltransferase 2 family.</text>
</comment>
<evidence type="ECO:0000313" key="5">
    <source>
        <dbReference type="EMBL" id="OGN23320.1"/>
    </source>
</evidence>
<dbReference type="Proteomes" id="UP000178911">
    <property type="component" value="Unassembled WGS sequence"/>
</dbReference>
<dbReference type="AlphaFoldDB" id="A0A1F8GE47"/>
<feature type="domain" description="Glycosyltransferase 2-like" evidence="4">
    <location>
        <begin position="5"/>
        <end position="176"/>
    </location>
</feature>
<gene>
    <name evidence="5" type="ORF">A3A13_04335</name>
</gene>
<accession>A0A1F8GE47</accession>
<evidence type="ECO:0000256" key="2">
    <source>
        <dbReference type="ARBA" id="ARBA00022676"/>
    </source>
</evidence>
<dbReference type="GO" id="GO:0016757">
    <property type="term" value="F:glycosyltransferase activity"/>
    <property type="evidence" value="ECO:0007669"/>
    <property type="project" value="UniProtKB-KW"/>
</dbReference>
<dbReference type="PANTHER" id="PTHR43179:SF12">
    <property type="entry name" value="GALACTOFURANOSYLTRANSFERASE GLFT2"/>
    <property type="match status" value="1"/>
</dbReference>
<comment type="caution">
    <text evidence="5">The sequence shown here is derived from an EMBL/GenBank/DDBJ whole genome shotgun (WGS) entry which is preliminary data.</text>
</comment>
<dbReference type="EMBL" id="MGKJ01000020">
    <property type="protein sequence ID" value="OGN23320.1"/>
    <property type="molecule type" value="Genomic_DNA"/>
</dbReference>
<dbReference type="InterPro" id="IPR001173">
    <property type="entry name" value="Glyco_trans_2-like"/>
</dbReference>
<dbReference type="InterPro" id="IPR029044">
    <property type="entry name" value="Nucleotide-diphossugar_trans"/>
</dbReference>
<evidence type="ECO:0000259" key="4">
    <source>
        <dbReference type="Pfam" id="PF00535"/>
    </source>
</evidence>
<proteinExistence type="inferred from homology"/>
<evidence type="ECO:0000313" key="6">
    <source>
        <dbReference type="Proteomes" id="UP000178911"/>
    </source>
</evidence>
<keyword evidence="2" id="KW-0328">Glycosyltransferase</keyword>